<name>A0A4Y2DM77_ARAVE</name>
<dbReference type="EMBL" id="BGPR01089891">
    <property type="protein sequence ID" value="GBM17116.1"/>
    <property type="molecule type" value="Genomic_DNA"/>
</dbReference>
<reference evidence="1 2" key="1">
    <citation type="journal article" date="2019" name="Sci. Rep.">
        <title>Orb-weaving spider Araneus ventricosus genome elucidates the spidroin gene catalogue.</title>
        <authorList>
            <person name="Kono N."/>
            <person name="Nakamura H."/>
            <person name="Ohtoshi R."/>
            <person name="Moran D.A.P."/>
            <person name="Shinohara A."/>
            <person name="Yoshida Y."/>
            <person name="Fujiwara M."/>
            <person name="Mori M."/>
            <person name="Tomita M."/>
            <person name="Arakawa K."/>
        </authorList>
    </citation>
    <scope>NUCLEOTIDE SEQUENCE [LARGE SCALE GENOMIC DNA]</scope>
</reference>
<dbReference type="PANTHER" id="PTHR47326:SF1">
    <property type="entry name" value="HTH PSQ-TYPE DOMAIN-CONTAINING PROTEIN"/>
    <property type="match status" value="1"/>
</dbReference>
<accession>A0A4Y2DM77</accession>
<comment type="caution">
    <text evidence="1">The sequence shown here is derived from an EMBL/GenBank/DDBJ whole genome shotgun (WGS) entry which is preliminary data.</text>
</comment>
<dbReference type="OrthoDB" id="6757697at2759"/>
<keyword evidence="2" id="KW-1185">Reference proteome</keyword>
<organism evidence="1 2">
    <name type="scientific">Araneus ventricosus</name>
    <name type="common">Orbweaver spider</name>
    <name type="synonym">Epeira ventricosa</name>
    <dbReference type="NCBI Taxonomy" id="182803"/>
    <lineage>
        <taxon>Eukaryota</taxon>
        <taxon>Metazoa</taxon>
        <taxon>Ecdysozoa</taxon>
        <taxon>Arthropoda</taxon>
        <taxon>Chelicerata</taxon>
        <taxon>Arachnida</taxon>
        <taxon>Araneae</taxon>
        <taxon>Araneomorphae</taxon>
        <taxon>Entelegynae</taxon>
        <taxon>Araneoidea</taxon>
        <taxon>Araneidae</taxon>
        <taxon>Araneus</taxon>
    </lineage>
</organism>
<evidence type="ECO:0000313" key="1">
    <source>
        <dbReference type="EMBL" id="GBM17116.1"/>
    </source>
</evidence>
<dbReference type="Proteomes" id="UP000499080">
    <property type="component" value="Unassembled WGS sequence"/>
</dbReference>
<gene>
    <name evidence="1" type="ORF">AVEN_93596_1</name>
</gene>
<dbReference type="PANTHER" id="PTHR47326">
    <property type="entry name" value="TRANSPOSABLE ELEMENT TC3 TRANSPOSASE-LIKE PROTEIN"/>
    <property type="match status" value="1"/>
</dbReference>
<proteinExistence type="predicted"/>
<evidence type="ECO:0000313" key="2">
    <source>
        <dbReference type="Proteomes" id="UP000499080"/>
    </source>
</evidence>
<sequence length="148" mass="17269">MRCTPSHKVFGPVHQTVDHSDRCLFQRTVISRERIVWSPDIEETVLHLLQENTCSSMRTKAQLVGISGCWWTLRESEMHPYRLQRVQGLEEGDYAPRVVFAQWCLQKHTQERSGIPSMCNSIYRVWRAFPTQNCYVIAMSSRCTLPLL</sequence>
<protein>
    <submittedName>
        <fullName evidence="1">Uncharacterized protein</fullName>
    </submittedName>
</protein>
<dbReference type="AlphaFoldDB" id="A0A4Y2DM77"/>